<keyword evidence="12" id="KW-1185">Reference proteome</keyword>
<sequence length="320" mass="35101">MFKLSAAPFHQWAPDLYDSLPTPIAMYLIGYSCKGDSGDISFMVPGIFKMNPYLVAALAIILFSLAGIPPLAGFFAKLQVIHSIVNDYHIMISLIVILASVISTTCYLLLIKGIFSVISIEFLYSFGVSISLMSTPPNQTIITEEPKTPPRHRQPDMPWLSDVKPTRVVYPELPAPEPNQPEPVFLNIGKDQTVSTPDLTIQNFLTNRPNLTVQTNFEVNPRLNRYIDLPITPSTPSTDGGSDITLVNELGTPSLPPTPNSITSSNHSTLTNESDLIPNAFLPTEEIRNAVMNFSIRGANSPLVSRQLYALPPIPPRDGS</sequence>
<evidence type="ECO:0000256" key="5">
    <source>
        <dbReference type="ARBA" id="ARBA00022989"/>
    </source>
</evidence>
<proteinExistence type="inferred from homology"/>
<keyword evidence="5 9" id="KW-1133">Transmembrane helix</keyword>
<feature type="transmembrane region" description="Helical" evidence="9">
    <location>
        <begin position="53"/>
        <end position="76"/>
    </location>
</feature>
<comment type="subcellular location">
    <subcellularLocation>
        <location evidence="1">Membrane</location>
        <topology evidence="1">Multi-pass membrane protein</topology>
    </subcellularLocation>
</comment>
<dbReference type="Pfam" id="PF00361">
    <property type="entry name" value="Proton_antipo_M"/>
    <property type="match status" value="1"/>
</dbReference>
<evidence type="ECO:0000256" key="2">
    <source>
        <dbReference type="ARBA" id="ARBA00007012"/>
    </source>
</evidence>
<keyword evidence="6 9" id="KW-0472">Membrane</keyword>
<dbReference type="PANTHER" id="PTHR22773">
    <property type="entry name" value="NADH DEHYDROGENASE"/>
    <property type="match status" value="1"/>
</dbReference>
<keyword evidence="4 9" id="KW-0812">Transmembrane</keyword>
<dbReference type="EMBL" id="JADGJW010000499">
    <property type="protein sequence ID" value="KAJ3216091.1"/>
    <property type="molecule type" value="Genomic_DNA"/>
</dbReference>
<evidence type="ECO:0000256" key="1">
    <source>
        <dbReference type="ARBA" id="ARBA00004141"/>
    </source>
</evidence>
<comment type="similarity">
    <text evidence="2">Belongs to the complex I subunit 2 family.</text>
</comment>
<evidence type="ECO:0000256" key="6">
    <source>
        <dbReference type="ARBA" id="ARBA00023136"/>
    </source>
</evidence>
<evidence type="ECO:0000256" key="9">
    <source>
        <dbReference type="SAM" id="Phobius"/>
    </source>
</evidence>
<evidence type="ECO:0000256" key="8">
    <source>
        <dbReference type="SAM" id="MobiDB-lite"/>
    </source>
</evidence>
<feature type="compositionally biased region" description="Polar residues" evidence="8">
    <location>
        <begin position="260"/>
        <end position="272"/>
    </location>
</feature>
<dbReference type="Proteomes" id="UP001211065">
    <property type="component" value="Unassembled WGS sequence"/>
</dbReference>
<dbReference type="AlphaFoldDB" id="A0AAD5TYD9"/>
<comment type="caution">
    <text evidence="11">The sequence shown here is derived from an EMBL/GenBank/DDBJ whole genome shotgun (WGS) entry which is preliminary data.</text>
</comment>
<gene>
    <name evidence="11" type="ORF">HK099_006016</name>
</gene>
<evidence type="ECO:0000313" key="11">
    <source>
        <dbReference type="EMBL" id="KAJ3216091.1"/>
    </source>
</evidence>
<evidence type="ECO:0000256" key="7">
    <source>
        <dbReference type="ARBA" id="ARBA00031028"/>
    </source>
</evidence>
<evidence type="ECO:0000259" key="10">
    <source>
        <dbReference type="Pfam" id="PF00361"/>
    </source>
</evidence>
<dbReference type="GO" id="GO:0016020">
    <property type="term" value="C:membrane"/>
    <property type="evidence" value="ECO:0007669"/>
    <property type="project" value="UniProtKB-SubCell"/>
</dbReference>
<evidence type="ECO:0000256" key="4">
    <source>
        <dbReference type="ARBA" id="ARBA00022692"/>
    </source>
</evidence>
<organism evidence="11 12">
    <name type="scientific">Clydaea vesicula</name>
    <dbReference type="NCBI Taxonomy" id="447962"/>
    <lineage>
        <taxon>Eukaryota</taxon>
        <taxon>Fungi</taxon>
        <taxon>Fungi incertae sedis</taxon>
        <taxon>Chytridiomycota</taxon>
        <taxon>Chytridiomycota incertae sedis</taxon>
        <taxon>Chytridiomycetes</taxon>
        <taxon>Lobulomycetales</taxon>
        <taxon>Lobulomycetaceae</taxon>
        <taxon>Clydaea</taxon>
    </lineage>
</organism>
<accession>A0AAD5TYD9</accession>
<evidence type="ECO:0000256" key="3">
    <source>
        <dbReference type="ARBA" id="ARBA00021008"/>
    </source>
</evidence>
<feature type="domain" description="NADH:quinone oxidoreductase/Mrp antiporter transmembrane" evidence="10">
    <location>
        <begin position="43"/>
        <end position="103"/>
    </location>
</feature>
<dbReference type="PROSITE" id="PS51257">
    <property type="entry name" value="PROKAR_LIPOPROTEIN"/>
    <property type="match status" value="1"/>
</dbReference>
<reference evidence="11" key="1">
    <citation type="submission" date="2020-05" db="EMBL/GenBank/DDBJ databases">
        <title>Phylogenomic resolution of chytrid fungi.</title>
        <authorList>
            <person name="Stajich J.E."/>
            <person name="Amses K."/>
            <person name="Simmons R."/>
            <person name="Seto K."/>
            <person name="Myers J."/>
            <person name="Bonds A."/>
            <person name="Quandt C.A."/>
            <person name="Barry K."/>
            <person name="Liu P."/>
            <person name="Grigoriev I."/>
            <person name="Longcore J.E."/>
            <person name="James T.Y."/>
        </authorList>
    </citation>
    <scope>NUCLEOTIDE SEQUENCE</scope>
    <source>
        <strain evidence="11">JEL0476</strain>
    </source>
</reference>
<protein>
    <recommendedName>
        <fullName evidence="3">NADH-ubiquinone oxidoreductase chain 2</fullName>
    </recommendedName>
    <alternativeName>
        <fullName evidence="7">NADH dehydrogenase subunit 2</fullName>
    </alternativeName>
</protein>
<feature type="region of interest" description="Disordered" evidence="8">
    <location>
        <begin position="253"/>
        <end position="272"/>
    </location>
</feature>
<feature type="transmembrane region" description="Helical" evidence="9">
    <location>
        <begin position="88"/>
        <end position="110"/>
    </location>
</feature>
<dbReference type="InterPro" id="IPR001750">
    <property type="entry name" value="ND/Mrp_TM"/>
</dbReference>
<evidence type="ECO:0000313" key="12">
    <source>
        <dbReference type="Proteomes" id="UP001211065"/>
    </source>
</evidence>
<name>A0AAD5TYD9_9FUNG</name>